<dbReference type="GO" id="GO:0005524">
    <property type="term" value="F:ATP binding"/>
    <property type="evidence" value="ECO:0007669"/>
    <property type="project" value="UniProtKB-UniRule"/>
</dbReference>
<evidence type="ECO:0000256" key="1">
    <source>
        <dbReference type="ARBA" id="ARBA00022741"/>
    </source>
</evidence>
<keyword evidence="4" id="KW-0175">Coiled coil</keyword>
<accession>A0ABD3M7X3</accession>
<dbReference type="InterPro" id="IPR036961">
    <property type="entry name" value="Kinesin_motor_dom_sf"/>
</dbReference>
<feature type="region of interest" description="Disordered" evidence="5">
    <location>
        <begin position="624"/>
        <end position="672"/>
    </location>
</feature>
<feature type="region of interest" description="Disordered" evidence="5">
    <location>
        <begin position="1301"/>
        <end position="1361"/>
    </location>
</feature>
<reference evidence="7 8" key="1">
    <citation type="submission" date="2024-10" db="EMBL/GenBank/DDBJ databases">
        <title>Updated reference genomes for cyclostephanoid diatoms.</title>
        <authorList>
            <person name="Roberts W.R."/>
            <person name="Alverson A.J."/>
        </authorList>
    </citation>
    <scope>NUCLEOTIDE SEQUENCE [LARGE SCALE GENOMIC DNA]</scope>
    <source>
        <strain evidence="7 8">AJA232-27</strain>
    </source>
</reference>
<evidence type="ECO:0000313" key="8">
    <source>
        <dbReference type="Proteomes" id="UP001530293"/>
    </source>
</evidence>
<dbReference type="PROSITE" id="PS00411">
    <property type="entry name" value="KINESIN_MOTOR_1"/>
    <property type="match status" value="1"/>
</dbReference>
<feature type="region of interest" description="Disordered" evidence="5">
    <location>
        <begin position="1413"/>
        <end position="1466"/>
    </location>
</feature>
<evidence type="ECO:0000256" key="2">
    <source>
        <dbReference type="ARBA" id="ARBA00022840"/>
    </source>
</evidence>
<proteinExistence type="inferred from homology"/>
<dbReference type="Gene3D" id="3.40.850.10">
    <property type="entry name" value="Kinesin motor domain"/>
    <property type="match status" value="1"/>
</dbReference>
<feature type="compositionally biased region" description="Low complexity" evidence="5">
    <location>
        <begin position="220"/>
        <end position="235"/>
    </location>
</feature>
<evidence type="ECO:0000256" key="3">
    <source>
        <dbReference type="PROSITE-ProRule" id="PRU00283"/>
    </source>
</evidence>
<dbReference type="SUPFAM" id="SSF52540">
    <property type="entry name" value="P-loop containing nucleoside triphosphate hydrolases"/>
    <property type="match status" value="1"/>
</dbReference>
<dbReference type="InterPro" id="IPR027640">
    <property type="entry name" value="Kinesin-like_fam"/>
</dbReference>
<feature type="domain" description="Kinesin motor" evidence="6">
    <location>
        <begin position="796"/>
        <end position="1146"/>
    </location>
</feature>
<sequence>MTTVEEKQRELDALQTAFDEYIVSSRELEEELDAELTRCQNDLTKAESCNTALATQLSNIQPQLTALESKVSTISSQLANETQRRISAEMKSEEYENKLREAEGSLSTLRSSELRKLKQENEELYERLAFVEGESEDYRNELNTERERHRNEMEEMQSDMSMLRVLLKKREEEVELLEMTDIGNVIVGEEAGEKRGNDDENDIFDEVTALEEEADDHKATPPTTTAITTAPSSDTTTKDEREEYIRTLEDELELVTEQLIEAETKLSRTQAELEDALVLIEEQQQHNNETGVMNGEQPTTASSSEAAPTDDLSDKIAELEATFQRLQDEHATLQDESKRLREELDLALEELALSKEEIEAMEEDRKEQTMQFDAERQQLKDDVAALQSQLKEVTSNERSREIEVNSWEEALLASKKETQALVEEVEKLEMALRNSKADCEAVQEEMEELKIAFDETANRERVESDGQYQALEDLLAARTREVSELKEEVTNLSETNASLNKILQQTADNLKEQEMEMENRHNQYVASSLASSSTTSQELQDAQNKIHSLEGLLEAVRTELNEQRNELDTVRSSLQEKIMHVQTELTTAEEELARTKLKMAEAENERLNSQTMSVFAENVKPTSKFSHLSWSPQPEGDNSSSPVSDFRQSHALSRPIHSHHSRGRPRSCSPTTIQRLEGDFDQRAASESSLQVECNRLQDQNRMSVSMRIHLENEIKQLQRMLITANADQTPGSTYEEEKSSMEDLMSTDETNIDDILKSNDSELIAKEVRLMAKKMSAQKSHNAELLTRILKLQGNIQVCCRIRPMSVDESKQGLHEVAQSLSETDVACFDERTKQWKSYAFDKVWGPESTQKDVFQDVEPMVLSVIDGYNACIFAYGQTGSGKTFTMEGSKSNGQYGINQRTIQRIFSLLQDKAQQHHRQEIEKNGDASVLSTSFEYQIEVSMLEIYNDEVYDLLDPEFSKPNTPRNGTPRKKSLDIRHSADNTIEVPGLIKENVSNVSQVLNALERGNSNRATASTNLNEHSSRSHMILRVEVTSGIGEAKHTGSLYMIDLAGSERVRKSEAQGQSLKEAQHINKSLSALGNVMEALDRKSSHIPYRDSKLTHLLQNSLGGNSRTMMVVTVCPHNNSYDETTFALKFATRVRRINLGSAQKNVLSKNLEETVKNLTSEMSLLSKAKERSESQLLSLKREKERVEEKLSKASISRAKSQDETRTLTVLKQNLDDITNRWKKEKTVREEKTADLLKVQEEMQRIQSDLRNLKREQLSLQQQNEDKENTIFQMRKDLRSMKEQLNNEKIRLRRSQVMQSRIPPPAPAYRTRSTTASSRQNSSGTLMPSSTGSSGSVARSIDQPADASDRPKLDMHGVARIRFRVLKMLQEHDPGKVDKIDTVMAKFEGRESELLEKMIARYESSGKDELKSVASTAEASQANKSSIDGRPKSRQDVSLERHMERMKRIRASASKGGS</sequence>
<evidence type="ECO:0000256" key="4">
    <source>
        <dbReference type="SAM" id="Coils"/>
    </source>
</evidence>
<name>A0ABD3M7X3_9STRA</name>
<dbReference type="PROSITE" id="PS50067">
    <property type="entry name" value="KINESIN_MOTOR_2"/>
    <property type="match status" value="1"/>
</dbReference>
<dbReference type="PANTHER" id="PTHR47972">
    <property type="entry name" value="KINESIN-LIKE PROTEIN KLP-3"/>
    <property type="match status" value="1"/>
</dbReference>
<feature type="compositionally biased region" description="Basic and acidic residues" evidence="5">
    <location>
        <begin position="1435"/>
        <end position="1451"/>
    </location>
</feature>
<feature type="compositionally biased region" description="Polar residues" evidence="5">
    <location>
        <begin position="1421"/>
        <end position="1434"/>
    </location>
</feature>
<dbReference type="GO" id="GO:0003774">
    <property type="term" value="F:cytoskeletal motor activity"/>
    <property type="evidence" value="ECO:0007669"/>
    <property type="project" value="UniProtKB-UniRule"/>
</dbReference>
<feature type="region of interest" description="Disordered" evidence="5">
    <location>
        <begin position="959"/>
        <end position="980"/>
    </location>
</feature>
<dbReference type="PANTHER" id="PTHR47972:SF28">
    <property type="entry name" value="KINESIN-LIKE PROTEIN KLP-3"/>
    <property type="match status" value="1"/>
</dbReference>
<comment type="similarity">
    <text evidence="3">Belongs to the TRAFAC class myosin-kinesin ATPase superfamily. Kinesin family.</text>
</comment>
<dbReference type="InterPro" id="IPR019821">
    <property type="entry name" value="Kinesin_motor_CS"/>
</dbReference>
<feature type="coiled-coil region" evidence="4">
    <location>
        <begin position="78"/>
        <end position="173"/>
    </location>
</feature>
<keyword evidence="1 3" id="KW-0547">Nucleotide-binding</keyword>
<keyword evidence="3" id="KW-0505">Motor protein</keyword>
<feature type="compositionally biased region" description="Basic residues" evidence="5">
    <location>
        <begin position="656"/>
        <end position="665"/>
    </location>
</feature>
<feature type="compositionally biased region" description="Low complexity" evidence="5">
    <location>
        <begin position="1330"/>
        <end position="1344"/>
    </location>
</feature>
<dbReference type="InterPro" id="IPR001752">
    <property type="entry name" value="Kinesin_motor_dom"/>
</dbReference>
<feature type="coiled-coil region" evidence="4">
    <location>
        <begin position="1157"/>
        <end position="1212"/>
    </location>
</feature>
<keyword evidence="8" id="KW-1185">Reference proteome</keyword>
<gene>
    <name evidence="7" type="ORF">ACHAWU_002205</name>
</gene>
<dbReference type="Pfam" id="PF00225">
    <property type="entry name" value="Kinesin"/>
    <property type="match status" value="1"/>
</dbReference>
<evidence type="ECO:0000313" key="7">
    <source>
        <dbReference type="EMBL" id="KAL3760134.1"/>
    </source>
</evidence>
<feature type="region of interest" description="Disordered" evidence="5">
    <location>
        <begin position="211"/>
        <end position="239"/>
    </location>
</feature>
<protein>
    <recommendedName>
        <fullName evidence="6">Kinesin motor domain-containing protein</fullName>
    </recommendedName>
</protein>
<evidence type="ECO:0000256" key="5">
    <source>
        <dbReference type="SAM" id="MobiDB-lite"/>
    </source>
</evidence>
<feature type="binding site" evidence="3">
    <location>
        <begin position="878"/>
        <end position="885"/>
    </location>
    <ligand>
        <name>ATP</name>
        <dbReference type="ChEBI" id="CHEBI:30616"/>
    </ligand>
</feature>
<keyword evidence="2 3" id="KW-0067">ATP-binding</keyword>
<feature type="region of interest" description="Disordered" evidence="5">
    <location>
        <begin position="286"/>
        <end position="311"/>
    </location>
</feature>
<dbReference type="EMBL" id="JALLBG020000192">
    <property type="protein sequence ID" value="KAL3760134.1"/>
    <property type="molecule type" value="Genomic_DNA"/>
</dbReference>
<dbReference type="FunFam" id="3.40.850.10:FF:000113">
    <property type="entry name" value="Kinesin-like protein"/>
    <property type="match status" value="1"/>
</dbReference>
<feature type="compositionally biased region" description="Polar residues" evidence="5">
    <location>
        <begin position="624"/>
        <end position="643"/>
    </location>
</feature>
<dbReference type="Proteomes" id="UP001530293">
    <property type="component" value="Unassembled WGS sequence"/>
</dbReference>
<organism evidence="7 8">
    <name type="scientific">Discostella pseudostelligera</name>
    <dbReference type="NCBI Taxonomy" id="259834"/>
    <lineage>
        <taxon>Eukaryota</taxon>
        <taxon>Sar</taxon>
        <taxon>Stramenopiles</taxon>
        <taxon>Ochrophyta</taxon>
        <taxon>Bacillariophyta</taxon>
        <taxon>Coscinodiscophyceae</taxon>
        <taxon>Thalassiosirophycidae</taxon>
        <taxon>Stephanodiscales</taxon>
        <taxon>Stephanodiscaceae</taxon>
        <taxon>Discostella</taxon>
    </lineage>
</organism>
<feature type="compositionally biased region" description="Polar residues" evidence="5">
    <location>
        <begin position="1319"/>
        <end position="1329"/>
    </location>
</feature>
<dbReference type="SMART" id="SM00129">
    <property type="entry name" value="KISc"/>
    <property type="match status" value="1"/>
</dbReference>
<evidence type="ECO:0000259" key="6">
    <source>
        <dbReference type="PROSITE" id="PS50067"/>
    </source>
</evidence>
<dbReference type="InterPro" id="IPR027417">
    <property type="entry name" value="P-loop_NTPase"/>
</dbReference>
<comment type="caution">
    <text evidence="7">The sequence shown here is derived from an EMBL/GenBank/DDBJ whole genome shotgun (WGS) entry which is preliminary data.</text>
</comment>
<dbReference type="PRINTS" id="PR00380">
    <property type="entry name" value="KINESINHEAVY"/>
</dbReference>
<feature type="compositionally biased region" description="Polar residues" evidence="5">
    <location>
        <begin position="286"/>
        <end position="306"/>
    </location>
</feature>